<dbReference type="Proteomes" id="UP000754563">
    <property type="component" value="Unassembled WGS sequence"/>
</dbReference>
<evidence type="ECO:0000313" key="1">
    <source>
        <dbReference type="EMBL" id="MCA9385225.1"/>
    </source>
</evidence>
<dbReference type="EMBL" id="JAGQLH010000008">
    <property type="protein sequence ID" value="MCA9385225.1"/>
    <property type="molecule type" value="Genomic_DNA"/>
</dbReference>
<comment type="caution">
    <text evidence="1">The sequence shown here is derived from an EMBL/GenBank/DDBJ whole genome shotgun (WGS) entry which is preliminary data.</text>
</comment>
<accession>A0A955RJY9</accession>
<gene>
    <name evidence="1" type="ORF">KC717_01095</name>
</gene>
<reference evidence="1" key="2">
    <citation type="journal article" date="2021" name="Microbiome">
        <title>Successional dynamics and alternative stable states in a saline activated sludge microbial community over 9 years.</title>
        <authorList>
            <person name="Wang Y."/>
            <person name="Ye J."/>
            <person name="Ju F."/>
            <person name="Liu L."/>
            <person name="Boyd J.A."/>
            <person name="Deng Y."/>
            <person name="Parks D.H."/>
            <person name="Jiang X."/>
            <person name="Yin X."/>
            <person name="Woodcroft B.J."/>
            <person name="Tyson G.W."/>
            <person name="Hugenholtz P."/>
            <person name="Polz M.F."/>
            <person name="Zhang T."/>
        </authorList>
    </citation>
    <scope>NUCLEOTIDE SEQUENCE</scope>
    <source>
        <strain evidence="1">HKST-UBA11</strain>
    </source>
</reference>
<protein>
    <submittedName>
        <fullName evidence="1">Uncharacterized protein</fullName>
    </submittedName>
</protein>
<reference evidence="1" key="1">
    <citation type="submission" date="2020-04" db="EMBL/GenBank/DDBJ databases">
        <authorList>
            <person name="Zhang T."/>
        </authorList>
    </citation>
    <scope>NUCLEOTIDE SEQUENCE</scope>
    <source>
        <strain evidence="1">HKST-UBA11</strain>
    </source>
</reference>
<organism evidence="1 2">
    <name type="scientific">Candidatus Dojkabacteria bacterium</name>
    <dbReference type="NCBI Taxonomy" id="2099670"/>
    <lineage>
        <taxon>Bacteria</taxon>
        <taxon>Candidatus Dojkabacteria</taxon>
    </lineage>
</organism>
<name>A0A955RJY9_9BACT</name>
<evidence type="ECO:0000313" key="2">
    <source>
        <dbReference type="Proteomes" id="UP000754563"/>
    </source>
</evidence>
<proteinExistence type="predicted"/>
<dbReference type="AlphaFoldDB" id="A0A955RJY9"/>
<sequence length="409" mass="46856">MTITSQTPNKAKEQVEEYRLTIQKLASEGSSEKLQEYANEYVQKYSLLITHKAESLATNKYPSQVTKGGTNSDEFSKQQGKHTAPELHKIIIDIEYLSKIIALSKHKSSLETFLAIREIVRHVFDITDKKAILRAFLQSQTPDDSLKLINHLIKENKLDTATNALVYLLFKGVNPEKLTKYNITYRDFLKKHSIDTKIDSLNTFKFEKGLNPGKVGPWSQSIGLIPKVRQNEIITEVPLNKELTTPEIKLTLQQKSAPNHTNVLFESSLTTSNGWAEEYVGEYSLDIPIENVITTIFKKAKPDIAIPEKIKCITANNALYELLSPAIYGTVYARGADFALGRARVINFIEEIIEYNNQSTFEKTIREDLVFFNTGEYDWFDEHSIDRIAMIICNRRTQKYWFILFQDVD</sequence>